<proteinExistence type="predicted"/>
<evidence type="ECO:0000313" key="3">
    <source>
        <dbReference type="Proteomes" id="UP000253628"/>
    </source>
</evidence>
<dbReference type="Pfam" id="PF05170">
    <property type="entry name" value="AsmA"/>
    <property type="match status" value="1"/>
</dbReference>
<dbReference type="GO" id="GO:0005886">
    <property type="term" value="C:plasma membrane"/>
    <property type="evidence" value="ECO:0007669"/>
    <property type="project" value="TreeGrafter"/>
</dbReference>
<evidence type="ECO:0000259" key="1">
    <source>
        <dbReference type="Pfam" id="PF05170"/>
    </source>
</evidence>
<evidence type="ECO:0000313" key="2">
    <source>
        <dbReference type="EMBL" id="RBP43194.1"/>
    </source>
</evidence>
<dbReference type="GO" id="GO:0090313">
    <property type="term" value="P:regulation of protein targeting to membrane"/>
    <property type="evidence" value="ECO:0007669"/>
    <property type="project" value="TreeGrafter"/>
</dbReference>
<dbReference type="PANTHER" id="PTHR30441:SF9">
    <property type="entry name" value="ASMA FAMILY PROTEIN YHJG"/>
    <property type="match status" value="1"/>
</dbReference>
<keyword evidence="3" id="KW-1185">Reference proteome</keyword>
<dbReference type="PANTHER" id="PTHR30441">
    <property type="entry name" value="DUF748 DOMAIN-CONTAINING PROTEIN"/>
    <property type="match status" value="1"/>
</dbReference>
<feature type="domain" description="AsmA" evidence="1">
    <location>
        <begin position="1"/>
        <end position="558"/>
    </location>
</feature>
<dbReference type="OrthoDB" id="5749006at2"/>
<dbReference type="InterPro" id="IPR007844">
    <property type="entry name" value="AsmA"/>
</dbReference>
<gene>
    <name evidence="2" type="ORF">DFR37_101322</name>
</gene>
<name>A0A366HK14_9BURK</name>
<dbReference type="Proteomes" id="UP000253628">
    <property type="component" value="Unassembled WGS sequence"/>
</dbReference>
<organism evidence="2 3">
    <name type="scientific">Eoetvoesiella caeni</name>
    <dbReference type="NCBI Taxonomy" id="645616"/>
    <lineage>
        <taxon>Bacteria</taxon>
        <taxon>Pseudomonadati</taxon>
        <taxon>Pseudomonadota</taxon>
        <taxon>Betaproteobacteria</taxon>
        <taxon>Burkholderiales</taxon>
        <taxon>Alcaligenaceae</taxon>
        <taxon>Eoetvoesiella</taxon>
    </lineage>
</organism>
<sequence>MPRYVKIILAGLAALLLSLILCVIVISTVSWEYAKPWINQQASTLANRPVAVNGRLTLRWVKPSNQEGWRSWIPWPEISADNIMLGNPWKDAANMADIKSLKVVFNPWALPGHTVQIQNLEVRDGNISLEKREDKSNNWTFGKQQDTKPSAWDFEIQHLILNNVQLRFADQTRQLDLTATFNSLRQASSSTASNPEPYEVDWVVKGTYQDKAVQGKGRMGTLLSLRADAAPLRVDGDVRIDSTSIGATGTLPKLDLSGPLDIQLRLSGDSMHELYSILGVVLPTTAPYHTEGRLVRTPGADGDTWLYENFKGTVGKSDLAGTLRYQVRKPRPLLTGQLESKLLRLRDLGPLIGIDTSTVKGKTARQAAQAQPKNKALPVKHIDTARWGAMDADVKFTGRKIVRDKSLPLDNISAHVELNDRVLSFRPLNFGVAGGTLSNTLVLNGQEKTIKARIKTTAKHLKLKQLFPAAASMKASFGEVYGDLSLTGSGTSVATLLAHANGQVQLLVSRGTISKALLETAGLNIANIIIGKLFGDKQVVLNCLAGDFVMTDGLLQTRVFTLETDDALVELTGQITFANERLDLDVKPDNKSLRIFTLRSPLYVKGTFKNPDVGVQAGPLAARAGAAIALGLASPFAAILPLLNLGTNDSSDCGALLAQVEKPSKAPQKRPAQK</sequence>
<dbReference type="AlphaFoldDB" id="A0A366HK14"/>
<comment type="caution">
    <text evidence="2">The sequence shown here is derived from an EMBL/GenBank/DDBJ whole genome shotgun (WGS) entry which is preliminary data.</text>
</comment>
<protein>
    <recommendedName>
        <fullName evidence="1">AsmA domain-containing protein</fullName>
    </recommendedName>
</protein>
<dbReference type="RefSeq" id="WP_113931493.1">
    <property type="nucleotide sequence ID" value="NZ_JACCEU010000001.1"/>
</dbReference>
<accession>A0A366HK14</accession>
<reference evidence="2 3" key="1">
    <citation type="submission" date="2018-06" db="EMBL/GenBank/DDBJ databases">
        <title>Genomic Encyclopedia of Type Strains, Phase IV (KMG-IV): sequencing the most valuable type-strain genomes for metagenomic binning, comparative biology and taxonomic classification.</title>
        <authorList>
            <person name="Goeker M."/>
        </authorList>
    </citation>
    <scope>NUCLEOTIDE SEQUENCE [LARGE SCALE GENOMIC DNA]</scope>
    <source>
        <strain evidence="2 3">DSM 25520</strain>
    </source>
</reference>
<dbReference type="EMBL" id="QNRQ01000001">
    <property type="protein sequence ID" value="RBP43194.1"/>
    <property type="molecule type" value="Genomic_DNA"/>
</dbReference>
<dbReference type="InterPro" id="IPR052894">
    <property type="entry name" value="AsmA-related"/>
</dbReference>